<dbReference type="PANTHER" id="PTHR33571">
    <property type="entry name" value="SSL8005 PROTEIN"/>
    <property type="match status" value="1"/>
</dbReference>
<evidence type="ECO:0000256" key="4">
    <source>
        <dbReference type="ARBA" id="ARBA00022695"/>
    </source>
</evidence>
<gene>
    <name evidence="11" type="ORF">UW52_C0046G0009</name>
</gene>
<dbReference type="GO" id="GO:0046872">
    <property type="term" value="F:metal ion binding"/>
    <property type="evidence" value="ECO:0007669"/>
    <property type="project" value="UniProtKB-KW"/>
</dbReference>
<feature type="domain" description="Polymerase nucleotidyl transferase" evidence="10">
    <location>
        <begin position="480"/>
        <end position="559"/>
    </location>
</feature>
<sequence length="569" mass="65491">QKQDRNTRVAILPQPSYWSWKLYDFGYRGSGFFWYGIPQPTLDRAFDPWSNENENYFWELSYAIYKKDPLLLNNVFSKYNVGYVVFDEEFLATAGHYRALFIEETKELLSQMPGVTKVAEFGKITIYHRTNMTYTTYVTTKNNLPVVSPQYNSLFTKRNVDEREFRVKETSDDIVISSTTVSDVIPFSINKNQALVFDSEKDGVIDPKNTIACYPYKNGVVKATLESDPATYLRLQATDNRLCLNFGMPELWHKDGYLVAVTSKHIQGRPLTFSLINKTAKHTEMETQLDTANIYKNETGAWRTDYFILPPLSTDGKGYDVYIANDAIGRQTTINDIASVRVYTIPYEEMVTMKIQSDKETEIQSDNTSLTIESVEHPNPAYYKIKIMENGEWKMENTALILSQSFDKGWKAYTINTNNPIIKLSNYPIKTKLFETFPFLFGKEIKEHVLINNWSNGWVIQMGNGEWKMENNELITSTLEQQKSALRQFGVSRIGLFGSSVRADATPESDIDMVVEFDPGKKTYKNFFGTATYLESLFKKQVDLVTPQAISPRMKPYIDKDIQYVQISD</sequence>
<protein>
    <submittedName>
        <fullName evidence="11">Polymerase beta domain protein</fullName>
    </submittedName>
</protein>
<dbReference type="Gene3D" id="3.30.460.10">
    <property type="entry name" value="Beta Polymerase, domain 2"/>
    <property type="match status" value="1"/>
</dbReference>
<dbReference type="Pfam" id="PF01909">
    <property type="entry name" value="NTP_transf_2"/>
    <property type="match status" value="1"/>
</dbReference>
<feature type="non-terminal residue" evidence="11">
    <location>
        <position position="1"/>
    </location>
</feature>
<keyword evidence="3" id="KW-0808">Transferase</keyword>
<dbReference type="Proteomes" id="UP000034521">
    <property type="component" value="Unassembled WGS sequence"/>
</dbReference>
<keyword evidence="8" id="KW-0460">Magnesium</keyword>
<dbReference type="GO" id="GO:0016779">
    <property type="term" value="F:nucleotidyltransferase activity"/>
    <property type="evidence" value="ECO:0007669"/>
    <property type="project" value="UniProtKB-KW"/>
</dbReference>
<dbReference type="EMBL" id="LCIQ01000046">
    <property type="protein sequence ID" value="KKT59183.1"/>
    <property type="molecule type" value="Genomic_DNA"/>
</dbReference>
<proteinExistence type="inferred from homology"/>
<organism evidence="11 12">
    <name type="scientific">Candidatus Gottesmanbacteria bacterium GW2011_GWA1_44_24b</name>
    <dbReference type="NCBI Taxonomy" id="1618437"/>
    <lineage>
        <taxon>Bacteria</taxon>
        <taxon>Candidatus Gottesmaniibacteriota</taxon>
    </lineage>
</organism>
<comment type="caution">
    <text evidence="11">The sequence shown here is derived from an EMBL/GenBank/DDBJ whole genome shotgun (WGS) entry which is preliminary data.</text>
</comment>
<dbReference type="PANTHER" id="PTHR33571:SF14">
    <property type="entry name" value="PROTEIN ADENYLYLTRANSFERASE MJ0435-RELATED"/>
    <property type="match status" value="1"/>
</dbReference>
<dbReference type="AlphaFoldDB" id="A0A0G1IK02"/>
<dbReference type="InterPro" id="IPR002934">
    <property type="entry name" value="Polymerase_NTP_transf_dom"/>
</dbReference>
<evidence type="ECO:0000256" key="2">
    <source>
        <dbReference type="ARBA" id="ARBA00022649"/>
    </source>
</evidence>
<keyword evidence="2" id="KW-1277">Toxin-antitoxin system</keyword>
<evidence type="ECO:0000256" key="7">
    <source>
        <dbReference type="ARBA" id="ARBA00022840"/>
    </source>
</evidence>
<keyword evidence="4" id="KW-0548">Nucleotidyltransferase</keyword>
<name>A0A0G1IK02_9BACT</name>
<keyword evidence="6" id="KW-0547">Nucleotide-binding</keyword>
<dbReference type="GO" id="GO:0005524">
    <property type="term" value="F:ATP binding"/>
    <property type="evidence" value="ECO:0007669"/>
    <property type="project" value="UniProtKB-KW"/>
</dbReference>
<evidence type="ECO:0000256" key="8">
    <source>
        <dbReference type="ARBA" id="ARBA00022842"/>
    </source>
</evidence>
<evidence type="ECO:0000256" key="9">
    <source>
        <dbReference type="ARBA" id="ARBA00038276"/>
    </source>
</evidence>
<dbReference type="InterPro" id="IPR043519">
    <property type="entry name" value="NT_sf"/>
</dbReference>
<evidence type="ECO:0000313" key="12">
    <source>
        <dbReference type="Proteomes" id="UP000034521"/>
    </source>
</evidence>
<evidence type="ECO:0000313" key="11">
    <source>
        <dbReference type="EMBL" id="KKT59183.1"/>
    </source>
</evidence>
<evidence type="ECO:0000256" key="3">
    <source>
        <dbReference type="ARBA" id="ARBA00022679"/>
    </source>
</evidence>
<keyword evidence="5" id="KW-0479">Metal-binding</keyword>
<dbReference type="CDD" id="cd05403">
    <property type="entry name" value="NT_KNTase_like"/>
    <property type="match status" value="1"/>
</dbReference>
<keyword evidence="7" id="KW-0067">ATP-binding</keyword>
<dbReference type="InterPro" id="IPR052038">
    <property type="entry name" value="Type-VII_TA_antitoxin"/>
</dbReference>
<reference evidence="11 12" key="1">
    <citation type="journal article" date="2015" name="Nature">
        <title>rRNA introns, odd ribosomes, and small enigmatic genomes across a large radiation of phyla.</title>
        <authorList>
            <person name="Brown C.T."/>
            <person name="Hug L.A."/>
            <person name="Thomas B.C."/>
            <person name="Sharon I."/>
            <person name="Castelle C.J."/>
            <person name="Singh A."/>
            <person name="Wilkins M.J."/>
            <person name="Williams K.H."/>
            <person name="Banfield J.F."/>
        </authorList>
    </citation>
    <scope>NUCLEOTIDE SEQUENCE [LARGE SCALE GENOMIC DNA]</scope>
</reference>
<dbReference type="SUPFAM" id="SSF81301">
    <property type="entry name" value="Nucleotidyltransferase"/>
    <property type="match status" value="1"/>
</dbReference>
<accession>A0A0G1IK02</accession>
<evidence type="ECO:0000256" key="6">
    <source>
        <dbReference type="ARBA" id="ARBA00022741"/>
    </source>
</evidence>
<evidence type="ECO:0000259" key="10">
    <source>
        <dbReference type="Pfam" id="PF01909"/>
    </source>
</evidence>
<comment type="similarity">
    <text evidence="9">Belongs to the MntA antitoxin family.</text>
</comment>
<evidence type="ECO:0000256" key="5">
    <source>
        <dbReference type="ARBA" id="ARBA00022723"/>
    </source>
</evidence>
<evidence type="ECO:0000256" key="1">
    <source>
        <dbReference type="ARBA" id="ARBA00001946"/>
    </source>
</evidence>
<comment type="cofactor">
    <cofactor evidence="1">
        <name>Mg(2+)</name>
        <dbReference type="ChEBI" id="CHEBI:18420"/>
    </cofactor>
</comment>